<evidence type="ECO:0000256" key="5">
    <source>
        <dbReference type="ARBA" id="ARBA00022801"/>
    </source>
</evidence>
<comment type="function">
    <text evidence="7">Component in a DNA repair pathway. Removal of UV LIGHT damaged nucleotides. Recognizes pyrimidine dimers and cleave a phosphodiester bond immediately 5' to the lesion.</text>
</comment>
<dbReference type="EC" id="3.-.-.-" evidence="8"/>
<dbReference type="Proteomes" id="UP001596410">
    <property type="component" value="Unassembled WGS sequence"/>
</dbReference>
<evidence type="ECO:0000256" key="2">
    <source>
        <dbReference type="ARBA" id="ARBA00022759"/>
    </source>
</evidence>
<proteinExistence type="inferred from homology"/>
<dbReference type="HAMAP" id="MF_00606">
    <property type="entry name" value="UV_endonuclease"/>
    <property type="match status" value="1"/>
</dbReference>
<evidence type="ECO:0000256" key="6">
    <source>
        <dbReference type="ARBA" id="ARBA00023204"/>
    </source>
</evidence>
<dbReference type="RefSeq" id="WP_204709223.1">
    <property type="nucleotide sequence ID" value="NZ_JBHSZV010000034.1"/>
</dbReference>
<dbReference type="Pfam" id="PF03851">
    <property type="entry name" value="UvdE"/>
    <property type="match status" value="1"/>
</dbReference>
<comment type="similarity">
    <text evidence="8">Belongs to the uve1/UvsE family.</text>
</comment>
<protein>
    <recommendedName>
        <fullName evidence="8">UV DNA damage endonuclease</fullName>
        <shortName evidence="8">UV-endonuclease</shortName>
        <shortName evidence="8">UVED</shortName>
        <ecNumber evidence="8">3.-.-.-</ecNumber>
    </recommendedName>
</protein>
<reference evidence="10" key="1">
    <citation type="journal article" date="2019" name="Int. J. Syst. Evol. Microbiol.">
        <title>The Global Catalogue of Microorganisms (GCM) 10K type strain sequencing project: providing services to taxonomists for standard genome sequencing and annotation.</title>
        <authorList>
            <consortium name="The Broad Institute Genomics Platform"/>
            <consortium name="The Broad Institute Genome Sequencing Center for Infectious Disease"/>
            <person name="Wu L."/>
            <person name="Ma J."/>
        </authorList>
    </citation>
    <scope>NUCLEOTIDE SEQUENCE [LARGE SCALE GENOMIC DNA]</scope>
    <source>
        <strain evidence="10">CGMCC 4.1621</strain>
    </source>
</reference>
<dbReference type="PANTHER" id="PTHR31290:SF5">
    <property type="entry name" value="UV-DAMAGE ENDONUCLEASE"/>
    <property type="match status" value="1"/>
</dbReference>
<evidence type="ECO:0000256" key="4">
    <source>
        <dbReference type="ARBA" id="ARBA00022769"/>
    </source>
</evidence>
<dbReference type="InterPro" id="IPR004601">
    <property type="entry name" value="UvdE"/>
</dbReference>
<dbReference type="PANTHER" id="PTHR31290">
    <property type="entry name" value="UV-DAMAGE ENDONUCLEASE"/>
    <property type="match status" value="1"/>
</dbReference>
<keyword evidence="4 8" id="KW-0228">DNA excision</keyword>
<evidence type="ECO:0000313" key="9">
    <source>
        <dbReference type="EMBL" id="MFC7062895.1"/>
    </source>
</evidence>
<dbReference type="EMBL" id="JBHSZV010000034">
    <property type="protein sequence ID" value="MFC7062895.1"/>
    <property type="molecule type" value="Genomic_DNA"/>
</dbReference>
<keyword evidence="5 8" id="KW-0378">Hydrolase</keyword>
<keyword evidence="10" id="KW-1185">Reference proteome</keyword>
<evidence type="ECO:0000313" key="10">
    <source>
        <dbReference type="Proteomes" id="UP001596410"/>
    </source>
</evidence>
<dbReference type="SUPFAM" id="SSF51658">
    <property type="entry name" value="Xylose isomerase-like"/>
    <property type="match status" value="1"/>
</dbReference>
<organism evidence="9 10">
    <name type="scientific">Halobacillus seohaensis</name>
    <dbReference type="NCBI Taxonomy" id="447421"/>
    <lineage>
        <taxon>Bacteria</taxon>
        <taxon>Bacillati</taxon>
        <taxon>Bacillota</taxon>
        <taxon>Bacilli</taxon>
        <taxon>Bacillales</taxon>
        <taxon>Bacillaceae</taxon>
        <taxon>Halobacillus</taxon>
    </lineage>
</organism>
<sequence length="318" mass="37377">MRIRFGYVAHALNLYDATPSKTMTYTRYQKLSKDERKDQLERITRTNLEHTIRILHYNIAHEIPLYRFSSSLVPLATHDEVDFDYITPFKKEYDMIGQLVKEHQLRTSFHPNQFTLFTSDKPHVTENAVKDMEYHFALLKAMGIEQSAYINLHIGGAYGNKEKALERFHENLKQLPNPIKRQMTLENDDKTYTTTETLNVCEKENIPMMFDYHHFMANHETGERLSELLPRFFKTWDGTKFPPKIHISSPKSEKSFRSHADFVDLDFIQPLLKELKVQDQDVDFMIEAKEKDRTLLKLLDEMASLRKVKRIGGGSLDM</sequence>
<keyword evidence="2 8" id="KW-0255">Endonuclease</keyword>
<evidence type="ECO:0000256" key="3">
    <source>
        <dbReference type="ARBA" id="ARBA00022763"/>
    </source>
</evidence>
<name>A0ABW2ELE5_9BACI</name>
<evidence type="ECO:0000256" key="7">
    <source>
        <dbReference type="ARBA" id="ARBA00025029"/>
    </source>
</evidence>
<evidence type="ECO:0000256" key="1">
    <source>
        <dbReference type="ARBA" id="ARBA00022722"/>
    </source>
</evidence>
<accession>A0ABW2ELE5</accession>
<keyword evidence="3 8" id="KW-0227">DNA damage</keyword>
<comment type="function">
    <text evidence="8">Component in a DNA repair pathway. Removal of UV-light damaged nucleotides. Recognizes pyrimidine dimers and cleave a phosphodiester bond immediately 5' to the lesion.</text>
</comment>
<keyword evidence="6 8" id="KW-0234">DNA repair</keyword>
<dbReference type="Gene3D" id="3.20.20.150">
    <property type="entry name" value="Divalent-metal-dependent TIM barrel enzymes"/>
    <property type="match status" value="1"/>
</dbReference>
<gene>
    <name evidence="8 9" type="primary">uvsE</name>
    <name evidence="9" type="ORF">ACFQIC_13710</name>
</gene>
<dbReference type="InterPro" id="IPR036237">
    <property type="entry name" value="Xyl_isomerase-like_sf"/>
</dbReference>
<keyword evidence="1 8" id="KW-0540">Nuclease</keyword>
<comment type="caution">
    <text evidence="9">The sequence shown here is derived from an EMBL/GenBank/DDBJ whole genome shotgun (WGS) entry which is preliminary data.</text>
</comment>
<dbReference type="InterPro" id="IPR023520">
    <property type="entry name" value="UvdE_bac"/>
</dbReference>
<dbReference type="NCBIfam" id="TIGR00629">
    <property type="entry name" value="uvde"/>
    <property type="match status" value="1"/>
</dbReference>
<evidence type="ECO:0000256" key="8">
    <source>
        <dbReference type="HAMAP-Rule" id="MF_00606"/>
    </source>
</evidence>
<dbReference type="GO" id="GO:0004519">
    <property type="term" value="F:endonuclease activity"/>
    <property type="evidence" value="ECO:0007669"/>
    <property type="project" value="UniProtKB-KW"/>
</dbReference>